<dbReference type="AlphaFoldDB" id="A0AAW0DI24"/>
<sequence length="465" mass="50786">MTERYHSSLDDNLSILDLALERDRHLEPPSLTYARQHVSHSSHPRHPVYIIKSCGHTGAVSAATANSRQRERRVPSSSPPSRLPTAAHPPVPRRYRSPSLVSTPTTDGSGFGSRSGTRDYHRLHPPPPPRPNRRHKDILPSISPSIQSDRPPRSTAPPASPDPSVPTTTTPPAPSLGARVSKDARPAEAQSLGGMKGRGGAVDWGGMEVRANGGEPSGAMHIPTPTTPTPAPPAHSPSSFSQRRSTTSHAETAASSPSPHAPRLDYQRTRKIFAGEWGGDGRGQYRKMRRGLQRRGGVRARVRDPPRPSFPPIYSAHTPPRSLPHRPHPGPYPHPPPLPIPTNLIHHLDRLIPHPHPRPYPPLLILPTTPIRRRTPAVRPANAILPPRSTHHGRDNVDAPFEVRRTNKWKRSGNDDSNDRHQSHPLPSPSSPASDAYLSPRSCYARPITAPSSAPSTNDTDDNDL</sequence>
<feature type="region of interest" description="Disordered" evidence="1">
    <location>
        <begin position="289"/>
        <end position="334"/>
    </location>
</feature>
<keyword evidence="3" id="KW-1185">Reference proteome</keyword>
<accession>A0AAW0DI24</accession>
<proteinExistence type="predicted"/>
<feature type="compositionally biased region" description="Gly residues" evidence="1">
    <location>
        <begin position="194"/>
        <end position="203"/>
    </location>
</feature>
<organism evidence="2 3">
    <name type="scientific">Favolaschia claudopus</name>
    <dbReference type="NCBI Taxonomy" id="2862362"/>
    <lineage>
        <taxon>Eukaryota</taxon>
        <taxon>Fungi</taxon>
        <taxon>Dikarya</taxon>
        <taxon>Basidiomycota</taxon>
        <taxon>Agaricomycotina</taxon>
        <taxon>Agaricomycetes</taxon>
        <taxon>Agaricomycetidae</taxon>
        <taxon>Agaricales</taxon>
        <taxon>Marasmiineae</taxon>
        <taxon>Mycenaceae</taxon>
        <taxon>Favolaschia</taxon>
    </lineage>
</organism>
<dbReference type="EMBL" id="JAWWNJ010000008">
    <property type="protein sequence ID" value="KAK7050761.1"/>
    <property type="molecule type" value="Genomic_DNA"/>
</dbReference>
<feature type="compositionally biased region" description="Pro residues" evidence="1">
    <location>
        <begin position="77"/>
        <end position="90"/>
    </location>
</feature>
<protein>
    <submittedName>
        <fullName evidence="2">Uncharacterized protein</fullName>
    </submittedName>
</protein>
<feature type="region of interest" description="Disordered" evidence="1">
    <location>
        <begin position="60"/>
        <end position="264"/>
    </location>
</feature>
<feature type="compositionally biased region" description="Pro residues" evidence="1">
    <location>
        <begin position="154"/>
        <end position="174"/>
    </location>
</feature>
<evidence type="ECO:0000313" key="3">
    <source>
        <dbReference type="Proteomes" id="UP001362999"/>
    </source>
</evidence>
<name>A0AAW0DI24_9AGAR</name>
<feature type="compositionally biased region" description="Basic and acidic residues" evidence="1">
    <location>
        <begin position="412"/>
        <end position="422"/>
    </location>
</feature>
<comment type="caution">
    <text evidence="2">The sequence shown here is derived from an EMBL/GenBank/DDBJ whole genome shotgun (WGS) entry which is preliminary data.</text>
</comment>
<evidence type="ECO:0000313" key="2">
    <source>
        <dbReference type="EMBL" id="KAK7050761.1"/>
    </source>
</evidence>
<feature type="compositionally biased region" description="Pro residues" evidence="1">
    <location>
        <begin position="225"/>
        <end position="235"/>
    </location>
</feature>
<reference evidence="2 3" key="1">
    <citation type="journal article" date="2024" name="J Genomics">
        <title>Draft genome sequencing and assembly of Favolaschia claudopus CIRM-BRFM 2984 isolated from oak limbs.</title>
        <authorList>
            <person name="Navarro D."/>
            <person name="Drula E."/>
            <person name="Chaduli D."/>
            <person name="Cazenave R."/>
            <person name="Ahrendt S."/>
            <person name="Wang J."/>
            <person name="Lipzen A."/>
            <person name="Daum C."/>
            <person name="Barry K."/>
            <person name="Grigoriev I.V."/>
            <person name="Favel A."/>
            <person name="Rosso M.N."/>
            <person name="Martin F."/>
        </authorList>
    </citation>
    <scope>NUCLEOTIDE SEQUENCE [LARGE SCALE GENOMIC DNA]</scope>
    <source>
        <strain evidence="2 3">CIRM-BRFM 2984</strain>
    </source>
</reference>
<gene>
    <name evidence="2" type="ORF">R3P38DRAFT_3174233</name>
</gene>
<feature type="compositionally biased region" description="Low complexity" evidence="1">
    <location>
        <begin position="431"/>
        <end position="440"/>
    </location>
</feature>
<feature type="compositionally biased region" description="Basic residues" evidence="1">
    <location>
        <begin position="289"/>
        <end position="300"/>
    </location>
</feature>
<feature type="compositionally biased region" description="Low complexity" evidence="1">
    <location>
        <begin position="243"/>
        <end position="258"/>
    </location>
</feature>
<dbReference type="Proteomes" id="UP001362999">
    <property type="component" value="Unassembled WGS sequence"/>
</dbReference>
<feature type="compositionally biased region" description="Basic and acidic residues" evidence="1">
    <location>
        <begin position="392"/>
        <end position="405"/>
    </location>
</feature>
<feature type="compositionally biased region" description="Polar residues" evidence="1">
    <location>
        <begin position="99"/>
        <end position="115"/>
    </location>
</feature>
<feature type="region of interest" description="Disordered" evidence="1">
    <location>
        <begin position="383"/>
        <end position="465"/>
    </location>
</feature>
<evidence type="ECO:0000256" key="1">
    <source>
        <dbReference type="SAM" id="MobiDB-lite"/>
    </source>
</evidence>